<dbReference type="Proteomes" id="UP000198418">
    <property type="component" value="Unassembled WGS sequence"/>
</dbReference>
<gene>
    <name evidence="1" type="ORF">SAMN06265338_101637</name>
</gene>
<keyword evidence="2" id="KW-1185">Reference proteome</keyword>
<dbReference type="AlphaFoldDB" id="A0A212QJS8"/>
<sequence>MGDTLLSRQRLRVAIRRGADCYGGGMFGMETV</sequence>
<evidence type="ECO:0000313" key="2">
    <source>
        <dbReference type="Proteomes" id="UP000198418"/>
    </source>
</evidence>
<protein>
    <submittedName>
        <fullName evidence="1">Uncharacterized protein</fullName>
    </submittedName>
</protein>
<proteinExistence type="predicted"/>
<organism evidence="1 2">
    <name type="scientific">Rhodoblastus acidophilus</name>
    <name type="common">Rhodopseudomonas acidophila</name>
    <dbReference type="NCBI Taxonomy" id="1074"/>
    <lineage>
        <taxon>Bacteria</taxon>
        <taxon>Pseudomonadati</taxon>
        <taxon>Pseudomonadota</taxon>
        <taxon>Alphaproteobacteria</taxon>
        <taxon>Hyphomicrobiales</taxon>
        <taxon>Rhodoblastaceae</taxon>
        <taxon>Rhodoblastus</taxon>
    </lineage>
</organism>
<accession>A0A212QJS8</accession>
<evidence type="ECO:0000313" key="1">
    <source>
        <dbReference type="EMBL" id="SNB59588.1"/>
    </source>
</evidence>
<dbReference type="EMBL" id="FYDG01000001">
    <property type="protein sequence ID" value="SNB59588.1"/>
    <property type="molecule type" value="Genomic_DNA"/>
</dbReference>
<name>A0A212QJS8_RHOAC</name>
<reference evidence="2" key="1">
    <citation type="submission" date="2017-06" db="EMBL/GenBank/DDBJ databases">
        <authorList>
            <person name="Varghese N."/>
            <person name="Submissions S."/>
        </authorList>
    </citation>
    <scope>NUCLEOTIDE SEQUENCE [LARGE SCALE GENOMIC DNA]</scope>
    <source>
        <strain evidence="2">DSM 137</strain>
    </source>
</reference>